<name>A0A222MXE1_9BACT</name>
<organism evidence="2 3">
    <name type="scientific">Campylobacter avium LMG 24591</name>
    <dbReference type="NCBI Taxonomy" id="522484"/>
    <lineage>
        <taxon>Bacteria</taxon>
        <taxon>Pseudomonadati</taxon>
        <taxon>Campylobacterota</taxon>
        <taxon>Epsilonproteobacteria</taxon>
        <taxon>Campylobacterales</taxon>
        <taxon>Campylobacteraceae</taxon>
        <taxon>Campylobacter</taxon>
    </lineage>
</organism>
<dbReference type="EMBL" id="CP022347">
    <property type="protein sequence ID" value="ASQ30579.1"/>
    <property type="molecule type" value="Genomic_DNA"/>
</dbReference>
<dbReference type="OrthoDB" id="5372783at2"/>
<proteinExistence type="predicted"/>
<evidence type="ECO:0000313" key="2">
    <source>
        <dbReference type="EMBL" id="ASQ30579.1"/>
    </source>
</evidence>
<accession>A0A222MXE1</accession>
<keyword evidence="1" id="KW-0812">Transmembrane</keyword>
<feature type="transmembrane region" description="Helical" evidence="1">
    <location>
        <begin position="20"/>
        <end position="39"/>
    </location>
</feature>
<dbReference type="KEGG" id="cavi:CAV_0918"/>
<dbReference type="AlphaFoldDB" id="A0A222MXE1"/>
<protein>
    <submittedName>
        <fullName evidence="2">Uncharacterized protein</fullName>
    </submittedName>
</protein>
<evidence type="ECO:0000256" key="1">
    <source>
        <dbReference type="SAM" id="Phobius"/>
    </source>
</evidence>
<keyword evidence="1" id="KW-1133">Transmembrane helix</keyword>
<dbReference type="Proteomes" id="UP000201169">
    <property type="component" value="Chromosome"/>
</dbReference>
<keyword evidence="1" id="KW-0472">Membrane</keyword>
<gene>
    <name evidence="2" type="ORF">CAV_0918</name>
</gene>
<dbReference type="RefSeq" id="WP_094325334.1">
    <property type="nucleotide sequence ID" value="NZ_CP022347.1"/>
</dbReference>
<reference evidence="2 3" key="1">
    <citation type="submission" date="2017-07" db="EMBL/GenBank/DDBJ databases">
        <title>Analysis of two Campylobacter avium genomes and identification of a novel hippuricase gene.</title>
        <authorList>
            <person name="Miller W.G."/>
            <person name="Chapman M.H."/>
            <person name="Yee E."/>
            <person name="Revez J."/>
            <person name="Bono J.L."/>
            <person name="Rossi M."/>
        </authorList>
    </citation>
    <scope>NUCLEOTIDE SEQUENCE [LARGE SCALE GENOMIC DNA]</scope>
    <source>
        <strain evidence="2 3">LMG 24591</strain>
    </source>
</reference>
<evidence type="ECO:0000313" key="3">
    <source>
        <dbReference type="Proteomes" id="UP000201169"/>
    </source>
</evidence>
<keyword evidence="3" id="KW-1185">Reference proteome</keyword>
<sequence>MTYSLIKPKLKPILSGFAKIWLCFYILCLGLLTALYFVVATKTLLANNDTENKRKELAIMQDRILKNDKDFEILTHRKNLGLEIIGAEGNNTKAMQVVMNLFDFVLKSGSIRLESMNMNKNSLDIRGVTPTKEMFLLLVQTPLKSTFDTNSVNFYPLSNGWYKFVSINKIVEGMYER</sequence>